<dbReference type="AlphaFoldDB" id="A0A1B6F427"/>
<proteinExistence type="predicted"/>
<feature type="non-terminal residue" evidence="3">
    <location>
        <position position="1"/>
    </location>
</feature>
<protein>
    <recommendedName>
        <fullName evidence="2">O-acyltransferase WSD1 C-terminal domain-containing protein</fullName>
    </recommendedName>
</protein>
<evidence type="ECO:0000256" key="1">
    <source>
        <dbReference type="SAM" id="MobiDB-lite"/>
    </source>
</evidence>
<dbReference type="Pfam" id="PF06974">
    <property type="entry name" value="WS_DGAT_C"/>
    <property type="match status" value="1"/>
</dbReference>
<dbReference type="InterPro" id="IPR009721">
    <property type="entry name" value="O-acyltransferase_WSD1_C"/>
</dbReference>
<organism evidence="3">
    <name type="scientific">Cuerna arida</name>
    <dbReference type="NCBI Taxonomy" id="1464854"/>
    <lineage>
        <taxon>Eukaryota</taxon>
        <taxon>Metazoa</taxon>
        <taxon>Ecdysozoa</taxon>
        <taxon>Arthropoda</taxon>
        <taxon>Hexapoda</taxon>
        <taxon>Insecta</taxon>
        <taxon>Pterygota</taxon>
        <taxon>Neoptera</taxon>
        <taxon>Paraneoptera</taxon>
        <taxon>Hemiptera</taxon>
        <taxon>Auchenorrhyncha</taxon>
        <taxon>Membracoidea</taxon>
        <taxon>Cicadellidae</taxon>
        <taxon>Cicadellinae</taxon>
        <taxon>Proconiini</taxon>
        <taxon>Cuerna</taxon>
    </lineage>
</organism>
<accession>A0A1B6F427</accession>
<feature type="domain" description="O-acyltransferase WSD1 C-terminal" evidence="2">
    <location>
        <begin position="9"/>
        <end position="151"/>
    </location>
</feature>
<reference evidence="3" key="1">
    <citation type="submission" date="2015-11" db="EMBL/GenBank/DDBJ databases">
        <title>De novo transcriptome assembly of four potential Pierce s Disease insect vectors from Arizona vineyards.</title>
        <authorList>
            <person name="Tassone E.E."/>
        </authorList>
    </citation>
    <scope>NUCLEOTIDE SEQUENCE</scope>
</reference>
<evidence type="ECO:0000313" key="3">
    <source>
        <dbReference type="EMBL" id="JAS44927.1"/>
    </source>
</evidence>
<feature type="non-terminal residue" evidence="3">
    <location>
        <position position="487"/>
    </location>
</feature>
<feature type="compositionally biased region" description="Polar residues" evidence="1">
    <location>
        <begin position="303"/>
        <end position="324"/>
    </location>
</feature>
<feature type="compositionally biased region" description="Low complexity" evidence="1">
    <location>
        <begin position="325"/>
        <end position="335"/>
    </location>
</feature>
<feature type="region of interest" description="Disordered" evidence="1">
    <location>
        <begin position="285"/>
        <end position="338"/>
    </location>
</feature>
<dbReference type="EMBL" id="GECZ01024842">
    <property type="protein sequence ID" value="JAS44927.1"/>
    <property type="molecule type" value="Transcribed_RNA"/>
</dbReference>
<gene>
    <name evidence="3" type="ORF">g.12011</name>
</gene>
<sequence>ADCSDSRLGSQMAPVVVSLPVGVEGAVPRLWSTRRALRTLRQSSDALVVYLATAALMSLMPSQSARSILSAFTEQKASLQFSSLVGPSAAVLVGGCPLKSVYSLLPAQSGLSMAVSVLTYADQVFVAVATDSSLEPAGTMILSHLQAQVELMYTLLKNRRVPGEAKSDMLYRFPDVTRSPVRELASRLSLVQGEVERLSRSHSDATTHETERLHRLRAEFTHLLRELRKRKSLSEMEPWDVQWRSRRRAMSCSFSRRPSMSVVSLLSTARPASVIETSNHVVSPLPHHLPRHTPPAPPLHSTLAFTDSDGPSTSHTSVFNVNYQSDSSTPSLSSPPSAPKYYQRLSEYSDSGQVCGGLYDEILQALESSDTLYDMDRRRCNGTAFRDHIESNFAHAEIRCKSRSNLRKYKSRTMNSVYEKSCGHRWRRPEPGEVAERRPRMSRSCNHLSGRLLQNSDYEVAIESLSDFATKIRRLSLENTLVDKPHR</sequence>
<name>A0A1B6F427_9HEMI</name>
<evidence type="ECO:0000259" key="2">
    <source>
        <dbReference type="Pfam" id="PF06974"/>
    </source>
</evidence>